<dbReference type="Gene3D" id="3.30.60.10">
    <property type="entry name" value="Endochitinase-like"/>
    <property type="match status" value="2"/>
</dbReference>
<protein>
    <submittedName>
        <fullName evidence="7">Keratin-associated protein 5-5, putative</fullName>
    </submittedName>
</protein>
<dbReference type="PROSITE" id="PS00026">
    <property type="entry name" value="CHIT_BIND_I_1"/>
    <property type="match status" value="1"/>
</dbReference>
<dbReference type="SUPFAM" id="SSF57016">
    <property type="entry name" value="Plant lectins/antimicrobial peptides"/>
    <property type="match status" value="2"/>
</dbReference>
<feature type="domain" description="Chitin-binding type-1" evidence="5">
    <location>
        <begin position="92"/>
        <end position="139"/>
    </location>
</feature>
<feature type="disulfide bond" evidence="4">
    <location>
        <begin position="216"/>
        <end position="230"/>
    </location>
</feature>
<dbReference type="CDD" id="cd00118">
    <property type="entry name" value="LysM"/>
    <property type="match status" value="1"/>
</dbReference>
<evidence type="ECO:0000313" key="7">
    <source>
        <dbReference type="EMBL" id="EEA23585.1"/>
    </source>
</evidence>
<proteinExistence type="predicted"/>
<dbReference type="EMBL" id="DS995902">
    <property type="protein sequence ID" value="EEA23585.1"/>
    <property type="molecule type" value="Genomic_DNA"/>
</dbReference>
<feature type="disulfide bond" evidence="4">
    <location>
        <begin position="113"/>
        <end position="127"/>
    </location>
</feature>
<evidence type="ECO:0000256" key="4">
    <source>
        <dbReference type="PROSITE-ProRule" id="PRU00261"/>
    </source>
</evidence>
<dbReference type="InterPro" id="IPR018371">
    <property type="entry name" value="Chitin-binding_1_CS"/>
</dbReference>
<dbReference type="InterPro" id="IPR001002">
    <property type="entry name" value="Chitin-bd_1"/>
</dbReference>
<dbReference type="InterPro" id="IPR018392">
    <property type="entry name" value="LysM"/>
</dbReference>
<dbReference type="Pfam" id="PF00187">
    <property type="entry name" value="Chitin_bind_1"/>
    <property type="match status" value="1"/>
</dbReference>
<dbReference type="STRING" id="441960.B6QK91"/>
<accession>B6QK91</accession>
<dbReference type="PROSITE" id="PS51782">
    <property type="entry name" value="LYSM"/>
    <property type="match status" value="1"/>
</dbReference>
<keyword evidence="1 4" id="KW-0147">Chitin-binding</keyword>
<evidence type="ECO:0000313" key="8">
    <source>
        <dbReference type="Proteomes" id="UP000001294"/>
    </source>
</evidence>
<name>B6QK91_TALMQ</name>
<evidence type="ECO:0000256" key="2">
    <source>
        <dbReference type="ARBA" id="ARBA00023026"/>
    </source>
</evidence>
<dbReference type="SUPFAM" id="SSF54106">
    <property type="entry name" value="LysM domain"/>
    <property type="match status" value="1"/>
</dbReference>
<dbReference type="Gene3D" id="3.10.350.10">
    <property type="entry name" value="LysM domain"/>
    <property type="match status" value="1"/>
</dbReference>
<feature type="disulfide bond" evidence="4">
    <location>
        <begin position="156"/>
        <end position="168"/>
    </location>
</feature>
<organism evidence="7 8">
    <name type="scientific">Talaromyces marneffei (strain ATCC 18224 / CBS 334.59 / QM 7333)</name>
    <name type="common">Penicillium marneffei</name>
    <dbReference type="NCBI Taxonomy" id="441960"/>
    <lineage>
        <taxon>Eukaryota</taxon>
        <taxon>Fungi</taxon>
        <taxon>Dikarya</taxon>
        <taxon>Ascomycota</taxon>
        <taxon>Pezizomycotina</taxon>
        <taxon>Eurotiomycetes</taxon>
        <taxon>Eurotiomycetidae</taxon>
        <taxon>Eurotiales</taxon>
        <taxon>Trichocomaceae</taxon>
        <taxon>Talaromyces</taxon>
        <taxon>Talaromyces sect. Talaromyces</taxon>
    </lineage>
</organism>
<keyword evidence="2" id="KW-0843">Virulence</keyword>
<dbReference type="PROSITE" id="PS50941">
    <property type="entry name" value="CHIT_BIND_I_2"/>
    <property type="match status" value="3"/>
</dbReference>
<keyword evidence="8" id="KW-1185">Reference proteome</keyword>
<comment type="caution">
    <text evidence="4">Lacks conserved residue(s) required for the propagation of feature annotation.</text>
</comment>
<evidence type="ECO:0000256" key="1">
    <source>
        <dbReference type="ARBA" id="ARBA00022669"/>
    </source>
</evidence>
<dbReference type="AlphaFoldDB" id="B6QK91"/>
<feature type="domain" description="LysM" evidence="6">
    <location>
        <begin position="35"/>
        <end position="81"/>
    </location>
</feature>
<dbReference type="InterPro" id="IPR036861">
    <property type="entry name" value="Endochitinase-like_sf"/>
</dbReference>
<feature type="disulfide bond" evidence="4">
    <location>
        <begin position="147"/>
        <end position="162"/>
    </location>
</feature>
<dbReference type="VEuPathDB" id="FungiDB:PMAA_101700"/>
<keyword evidence="3 4" id="KW-1015">Disulfide bond</keyword>
<dbReference type="GO" id="GO:0008061">
    <property type="term" value="F:chitin binding"/>
    <property type="evidence" value="ECO:0007669"/>
    <property type="project" value="UniProtKB-UniRule"/>
</dbReference>
<dbReference type="InterPro" id="IPR036779">
    <property type="entry name" value="LysM_dom_sf"/>
</dbReference>
<feature type="domain" description="Chitin-binding type-1" evidence="5">
    <location>
        <begin position="144"/>
        <end position="187"/>
    </location>
</feature>
<evidence type="ECO:0000256" key="3">
    <source>
        <dbReference type="ARBA" id="ARBA00023157"/>
    </source>
</evidence>
<dbReference type="HOGENOM" id="CLU_1152108_0_0_1"/>
<reference evidence="8" key="1">
    <citation type="journal article" date="2015" name="Genome Announc.">
        <title>Genome sequence of the AIDS-associated pathogen Penicillium marneffei (ATCC18224) and its near taxonomic relative Talaromyces stipitatus (ATCC10500).</title>
        <authorList>
            <person name="Nierman W.C."/>
            <person name="Fedorova-Abrams N.D."/>
            <person name="Andrianopoulos A."/>
        </authorList>
    </citation>
    <scope>NUCLEOTIDE SEQUENCE [LARGE SCALE GENOMIC DNA]</scope>
    <source>
        <strain evidence="8">ATCC 18224 / CBS 334.59 / QM 7333</strain>
    </source>
</reference>
<dbReference type="PhylomeDB" id="B6QK91"/>
<sequence>MPSVVIAAPTATSAYYTTATPSQPTPSGTTAGCGIFYNVVAGDDCQVVCLKNGITFPQFQALNPEIDSNCTNLWLNYAYCVANVTTGPISTDGTCGPNSPSGATCVGSIFGDCCNNAGQCGNGTGYCYYGNCSSGPCLNQTSPDGSCRPANNYYDCASGYCCSTSGYCGNTSDYCGPVNCYNGACDPDNGGPSLDGSCGPTFAGNKTCTGTQFGECCSIYGYCGNGTAFCGAGNCYSGACL</sequence>
<dbReference type="Proteomes" id="UP000001294">
    <property type="component" value="Unassembled WGS sequence"/>
</dbReference>
<gene>
    <name evidence="7" type="ORF">PMAA_101700</name>
</gene>
<dbReference type="SMART" id="SM00270">
    <property type="entry name" value="ChtBD1"/>
    <property type="match status" value="2"/>
</dbReference>
<feature type="disulfide bond" evidence="4">
    <location>
        <begin position="161"/>
        <end position="175"/>
    </location>
</feature>
<evidence type="ECO:0000259" key="6">
    <source>
        <dbReference type="PROSITE" id="PS51782"/>
    </source>
</evidence>
<feature type="domain" description="Chitin-binding type-1" evidence="5">
    <location>
        <begin position="195"/>
        <end position="241"/>
    </location>
</feature>
<evidence type="ECO:0000259" key="5">
    <source>
        <dbReference type="PROSITE" id="PS50941"/>
    </source>
</evidence>
<dbReference type="PANTHER" id="PTHR47849">
    <property type="entry name" value="CHITIN-BINDING LECTIN 1"/>
    <property type="match status" value="1"/>
</dbReference>